<protein>
    <recommendedName>
        <fullName evidence="5">Gll1812 protein</fullName>
    </recommendedName>
</protein>
<feature type="transmembrane region" description="Helical" evidence="2">
    <location>
        <begin position="323"/>
        <end position="343"/>
    </location>
</feature>
<proteinExistence type="predicted"/>
<evidence type="ECO:0000256" key="2">
    <source>
        <dbReference type="SAM" id="Phobius"/>
    </source>
</evidence>
<organism evidence="3 4">
    <name type="scientific">Brevundimonas diminuta 3F5N</name>
    <dbReference type="NCBI Taxonomy" id="1255603"/>
    <lineage>
        <taxon>Bacteria</taxon>
        <taxon>Pseudomonadati</taxon>
        <taxon>Pseudomonadota</taxon>
        <taxon>Alphaproteobacteria</taxon>
        <taxon>Caulobacterales</taxon>
        <taxon>Caulobacteraceae</taxon>
        <taxon>Brevundimonas</taxon>
    </lineage>
</organism>
<gene>
    <name evidence="3" type="ORF">FM111_10300</name>
</gene>
<dbReference type="InterPro" id="IPR022134">
    <property type="entry name" value="DUF3667"/>
</dbReference>
<evidence type="ECO:0008006" key="5">
    <source>
        <dbReference type="Google" id="ProtNLM"/>
    </source>
</evidence>
<reference evidence="3 4" key="1">
    <citation type="submission" date="2017-02" db="EMBL/GenBank/DDBJ databases">
        <authorList>
            <person name="Peterson S.W."/>
        </authorList>
    </citation>
    <scope>NUCLEOTIDE SEQUENCE [LARGE SCALE GENOMIC DNA]</scope>
    <source>
        <strain evidence="3 4">3F5N</strain>
    </source>
</reference>
<keyword evidence="2" id="KW-0812">Transmembrane</keyword>
<evidence type="ECO:0000313" key="4">
    <source>
        <dbReference type="Proteomes" id="UP000195766"/>
    </source>
</evidence>
<dbReference type="Pfam" id="PF12412">
    <property type="entry name" value="DUF3667"/>
    <property type="match status" value="1"/>
</dbReference>
<dbReference type="RefSeq" id="WP_256968200.1">
    <property type="nucleotide sequence ID" value="NZ_FUIE01000053.1"/>
</dbReference>
<keyword evidence="2" id="KW-1133">Transmembrane helix</keyword>
<name>A0A1R4G826_BREDI</name>
<feature type="transmembrane region" description="Helical" evidence="2">
    <location>
        <begin position="103"/>
        <end position="124"/>
    </location>
</feature>
<evidence type="ECO:0000256" key="1">
    <source>
        <dbReference type="SAM" id="Coils"/>
    </source>
</evidence>
<accession>A0A1R4G826</accession>
<feature type="transmembrane region" description="Helical" evidence="2">
    <location>
        <begin position="298"/>
        <end position="317"/>
    </location>
</feature>
<evidence type="ECO:0000313" key="3">
    <source>
        <dbReference type="EMBL" id="SJM64223.1"/>
    </source>
</evidence>
<keyword evidence="2" id="KW-0472">Membrane</keyword>
<sequence>MIDLEAAGGAVTGGVIAGSIEKPTGHAGEPHGACADCGAEVTGNFCSNCGQAAHVHRTLLHLGEELLHGVMHFDGRLWRTLPLLILNPGRLTREWVQGKRTRYVSPLAMFLFTLFVMFFALSFMPHQAVTLPSLPEQIEAQKKAVAEAERVVEAAQREVDAAVTAMEPADGSPPPVNSGARAGVAAGALAGAEAGVIAEKAKLERLQKDAVEGRKDGLASGSWQAQVADIASSVGTDGQSNGLTKTVAKKLKNPDLALYKLQQTIYKFAFLLVPLSIPFVALMFLWKRGFTLYDHGVFVLYSLTFMSLLLMAVVLIATTLKGAGAVAGTIAALIAPVHMFAQLKGAYSLKIFSTLWRTIALLIFCEIAATLFIVSIIYLGLGH</sequence>
<keyword evidence="1" id="KW-0175">Coiled coil</keyword>
<dbReference type="AlphaFoldDB" id="A0A1R4G826"/>
<dbReference type="Proteomes" id="UP000195766">
    <property type="component" value="Unassembled WGS sequence"/>
</dbReference>
<feature type="transmembrane region" description="Helical" evidence="2">
    <location>
        <begin position="265"/>
        <end position="286"/>
    </location>
</feature>
<dbReference type="EMBL" id="FUIE01000053">
    <property type="protein sequence ID" value="SJM64223.1"/>
    <property type="molecule type" value="Genomic_DNA"/>
</dbReference>
<feature type="transmembrane region" description="Helical" evidence="2">
    <location>
        <begin position="355"/>
        <end position="381"/>
    </location>
</feature>
<feature type="coiled-coil region" evidence="1">
    <location>
        <begin position="138"/>
        <end position="165"/>
    </location>
</feature>